<evidence type="ECO:0000256" key="8">
    <source>
        <dbReference type="ARBA" id="ARBA00033215"/>
    </source>
</evidence>
<evidence type="ECO:0000256" key="9">
    <source>
        <dbReference type="ARBA" id="ARBA00034243"/>
    </source>
</evidence>
<evidence type="ECO:0000256" key="5">
    <source>
        <dbReference type="ARBA" id="ARBA00023235"/>
    </source>
</evidence>
<evidence type="ECO:0000256" key="10">
    <source>
        <dbReference type="ARBA" id="ARBA00046544"/>
    </source>
</evidence>
<accession>A0AAV2HDH4</accession>
<comment type="catalytic activity">
    <reaction evidence="9">
        <text>an N-acyl-D-glucosamine = an N-acyl-D-mannosamine</text>
        <dbReference type="Rhea" id="RHEA:19033"/>
        <dbReference type="ChEBI" id="CHEBI:16062"/>
        <dbReference type="ChEBI" id="CHEBI:17274"/>
        <dbReference type="EC" id="5.1.3.8"/>
    </reaction>
    <physiologicalReaction direction="left-to-right" evidence="9">
        <dbReference type="Rhea" id="RHEA:19034"/>
    </physiologicalReaction>
    <physiologicalReaction direction="right-to-left" evidence="9">
        <dbReference type="Rhea" id="RHEA:19035"/>
    </physiologicalReaction>
</comment>
<dbReference type="Gene3D" id="1.50.10.10">
    <property type="match status" value="1"/>
</dbReference>
<organism evidence="11 12">
    <name type="scientific">Lymnaea stagnalis</name>
    <name type="common">Great pond snail</name>
    <name type="synonym">Helix stagnalis</name>
    <dbReference type="NCBI Taxonomy" id="6523"/>
    <lineage>
        <taxon>Eukaryota</taxon>
        <taxon>Metazoa</taxon>
        <taxon>Spiralia</taxon>
        <taxon>Lophotrochozoa</taxon>
        <taxon>Mollusca</taxon>
        <taxon>Gastropoda</taxon>
        <taxon>Heterobranchia</taxon>
        <taxon>Euthyneura</taxon>
        <taxon>Panpulmonata</taxon>
        <taxon>Hygrophila</taxon>
        <taxon>Lymnaeoidea</taxon>
        <taxon>Lymnaeidae</taxon>
        <taxon>Lymnaea</taxon>
    </lineage>
</organism>
<evidence type="ECO:0000313" key="11">
    <source>
        <dbReference type="EMBL" id="CAL1531828.1"/>
    </source>
</evidence>
<evidence type="ECO:0000256" key="3">
    <source>
        <dbReference type="ARBA" id="ARBA00013176"/>
    </source>
</evidence>
<sequence>GFFTCLEADGKVYDDRKFCWLLSRQVWTYARLYQERPRFRLPHILEAAKKGADFVMKHVKDPSTNKCYLNLTREGKPLKSQRTIFSESFYVMAMAEMYRVTKEDVYKKEAMTMMKQIVKWVKVDSSGLGPRVQPPTPTSSLAVPMIFLMLIDQLGVMDPAHQAGYNDLADWCLEDVLKHVQRGGLVLENVSEDGQELPGSAGRLINPGHAIETGWVLLERAVKHGNEDLKQVALETFITESFNRGWDDEFGGLFYFMDADGRPPLQLEWDMKLWWPHNESMVAFLMAYKYTGEEKYLQQFAKVFDYAYGHFVDFKNGEW</sequence>
<feature type="non-terminal residue" evidence="11">
    <location>
        <position position="319"/>
    </location>
</feature>
<dbReference type="Proteomes" id="UP001497497">
    <property type="component" value="Unassembled WGS sequence"/>
</dbReference>
<dbReference type="EMBL" id="CAXITT010000098">
    <property type="protein sequence ID" value="CAL1531828.1"/>
    <property type="molecule type" value="Genomic_DNA"/>
</dbReference>
<comment type="subunit">
    <text evidence="10">Homodimer. Forms a heterodimer with renin and inhibits its activity.</text>
</comment>
<dbReference type="InterPro" id="IPR010819">
    <property type="entry name" value="AGE/CE"/>
</dbReference>
<dbReference type="GO" id="GO:0050121">
    <property type="term" value="F:N-acylglucosamine 2-epimerase activity"/>
    <property type="evidence" value="ECO:0007669"/>
    <property type="project" value="UniProtKB-EC"/>
</dbReference>
<dbReference type="InterPro" id="IPR008928">
    <property type="entry name" value="6-hairpin_glycosidase_sf"/>
</dbReference>
<evidence type="ECO:0000313" key="12">
    <source>
        <dbReference type="Proteomes" id="UP001497497"/>
    </source>
</evidence>
<evidence type="ECO:0000256" key="1">
    <source>
        <dbReference type="ARBA" id="ARBA00004878"/>
    </source>
</evidence>
<gene>
    <name evidence="11" type="ORF">GSLYS_00005923001</name>
</gene>
<dbReference type="Pfam" id="PF07221">
    <property type="entry name" value="GlcNAc_2-epim"/>
    <property type="match status" value="1"/>
</dbReference>
<feature type="non-terminal residue" evidence="11">
    <location>
        <position position="1"/>
    </location>
</feature>
<evidence type="ECO:0000256" key="2">
    <source>
        <dbReference type="ARBA" id="ARBA00008558"/>
    </source>
</evidence>
<keyword evidence="5" id="KW-0413">Isomerase</keyword>
<comment type="pathway">
    <text evidence="1">Amino-sugar metabolism; N-acetylneuraminate degradation.</text>
</comment>
<evidence type="ECO:0000256" key="6">
    <source>
        <dbReference type="ARBA" id="ARBA00031608"/>
    </source>
</evidence>
<keyword evidence="12" id="KW-1185">Reference proteome</keyword>
<dbReference type="SUPFAM" id="SSF48208">
    <property type="entry name" value="Six-hairpin glycosidases"/>
    <property type="match status" value="1"/>
</dbReference>
<evidence type="ECO:0000256" key="7">
    <source>
        <dbReference type="ARBA" id="ARBA00031909"/>
    </source>
</evidence>
<protein>
    <recommendedName>
        <fullName evidence="4">N-acylglucosamine 2-epimerase</fullName>
        <ecNumber evidence="3">5.1.3.8</ecNumber>
    </recommendedName>
    <alternativeName>
        <fullName evidence="8">GlcNAc 2-epimerase</fullName>
    </alternativeName>
    <alternativeName>
        <fullName evidence="6">N-acetyl-D-glucosamine 2-epimerase</fullName>
    </alternativeName>
    <alternativeName>
        <fullName evidence="7">Renin-binding protein</fullName>
    </alternativeName>
</protein>
<name>A0AAV2HDH4_LYMST</name>
<comment type="caution">
    <text evidence="11">The sequence shown here is derived from an EMBL/GenBank/DDBJ whole genome shotgun (WGS) entry which is preliminary data.</text>
</comment>
<dbReference type="AlphaFoldDB" id="A0AAV2HDH4"/>
<dbReference type="GO" id="GO:0005975">
    <property type="term" value="P:carbohydrate metabolic process"/>
    <property type="evidence" value="ECO:0007669"/>
    <property type="project" value="InterPro"/>
</dbReference>
<dbReference type="PANTHER" id="PTHR15108">
    <property type="entry name" value="N-ACYLGLUCOSAMINE-2-EPIMERASE"/>
    <property type="match status" value="1"/>
</dbReference>
<reference evidence="11 12" key="1">
    <citation type="submission" date="2024-04" db="EMBL/GenBank/DDBJ databases">
        <authorList>
            <consortium name="Genoscope - CEA"/>
            <person name="William W."/>
        </authorList>
    </citation>
    <scope>NUCLEOTIDE SEQUENCE [LARGE SCALE GENOMIC DNA]</scope>
</reference>
<dbReference type="FunFam" id="1.50.10.10:FF:000021">
    <property type="entry name" value="N-acylglucosamine 2-epimerase"/>
    <property type="match status" value="1"/>
</dbReference>
<proteinExistence type="inferred from homology"/>
<evidence type="ECO:0000256" key="4">
    <source>
        <dbReference type="ARBA" id="ARBA00014959"/>
    </source>
</evidence>
<dbReference type="InterPro" id="IPR012341">
    <property type="entry name" value="6hp_glycosidase-like_sf"/>
</dbReference>
<dbReference type="EC" id="5.1.3.8" evidence="3"/>
<comment type="similarity">
    <text evidence="2">Belongs to the N-acylglucosamine 2-epimerase family.</text>
</comment>